<keyword evidence="3 23" id="KW-0812">Transmembrane</keyword>
<evidence type="ECO:0000256" key="4">
    <source>
        <dbReference type="ARBA" id="ARBA00022729"/>
    </source>
</evidence>
<comment type="function">
    <text evidence="23">Receptor for glutamate that functions as a ligand-gated ion channel in the central nervous system and plays an important role in excitatory synaptic transmission. L-glutamate acts as an excitatory neurotransmitter at many synapses in the central nervous system.</text>
</comment>
<comment type="catalytic activity">
    <reaction evidence="16">
        <text>Na(+)(in) = Na(+)(out)</text>
        <dbReference type="Rhea" id="RHEA:34963"/>
        <dbReference type="ChEBI" id="CHEBI:29101"/>
    </reaction>
</comment>
<reference evidence="27" key="3">
    <citation type="submission" date="2025-09" db="UniProtKB">
        <authorList>
            <consortium name="Ensembl"/>
        </authorList>
    </citation>
    <scope>IDENTIFICATION</scope>
</reference>
<feature type="binding site" evidence="20">
    <location>
        <position position="837"/>
    </location>
    <ligand>
        <name>L-glutamate</name>
        <dbReference type="ChEBI" id="CHEBI:29985"/>
    </ligand>
</feature>
<protein>
    <recommendedName>
        <fullName evidence="23">Glutamate receptor</fullName>
    </recommendedName>
</protein>
<dbReference type="Gene3D" id="3.40.50.2300">
    <property type="match status" value="2"/>
</dbReference>
<keyword evidence="9 22" id="KW-1015">Disulfide bond</keyword>
<feature type="domain" description="Ionotropic glutamate receptor C-terminal" evidence="25">
    <location>
        <begin position="531"/>
        <end position="902"/>
    </location>
</feature>
<feature type="transmembrane region" description="Helical" evidence="23">
    <location>
        <begin position="731"/>
        <end position="753"/>
    </location>
</feature>
<organism evidence="27 28">
    <name type="scientific">Takifugu rubripes</name>
    <name type="common">Japanese pufferfish</name>
    <name type="synonym">Fugu rubripes</name>
    <dbReference type="NCBI Taxonomy" id="31033"/>
    <lineage>
        <taxon>Eukaryota</taxon>
        <taxon>Metazoa</taxon>
        <taxon>Chordata</taxon>
        <taxon>Craniata</taxon>
        <taxon>Vertebrata</taxon>
        <taxon>Euteleostomi</taxon>
        <taxon>Actinopterygii</taxon>
        <taxon>Neopterygii</taxon>
        <taxon>Teleostei</taxon>
        <taxon>Neoteleostei</taxon>
        <taxon>Acanthomorphata</taxon>
        <taxon>Eupercaria</taxon>
        <taxon>Tetraodontiformes</taxon>
        <taxon>Tetradontoidea</taxon>
        <taxon>Tetraodontidae</taxon>
        <taxon>Takifugu</taxon>
    </lineage>
</organism>
<reference evidence="27 28" key="1">
    <citation type="journal article" date="2011" name="Genome Biol. Evol.">
        <title>Integration of the genetic map and genome assembly of fugu facilitates insights into distinct features of genome evolution in teleosts and mammals.</title>
        <authorList>
            <person name="Kai W."/>
            <person name="Kikuchi K."/>
            <person name="Tohari S."/>
            <person name="Chew A.K."/>
            <person name="Tay A."/>
            <person name="Fujiwara A."/>
            <person name="Hosoya S."/>
            <person name="Suetake H."/>
            <person name="Naruse K."/>
            <person name="Brenner S."/>
            <person name="Suzuki Y."/>
            <person name="Venkatesh B."/>
        </authorList>
    </citation>
    <scope>NUCLEOTIDE SEQUENCE [LARGE SCALE GENOMIC DNA]</scope>
</reference>
<dbReference type="InterPro" id="IPR001508">
    <property type="entry name" value="Iono_Glu_rcpt_met"/>
</dbReference>
<evidence type="ECO:0000256" key="2">
    <source>
        <dbReference type="ARBA" id="ARBA00022475"/>
    </source>
</evidence>
<dbReference type="SMART" id="SM00918">
    <property type="entry name" value="Lig_chan-Glu_bd"/>
    <property type="match status" value="1"/>
</dbReference>
<keyword evidence="4" id="KW-0732">Signal</keyword>
<keyword evidence="1 23" id="KW-0813">Transport</keyword>
<dbReference type="PANTHER" id="PTHR18966">
    <property type="entry name" value="IONOTROPIC GLUTAMATE RECEPTOR"/>
    <property type="match status" value="1"/>
</dbReference>
<comment type="catalytic activity">
    <reaction evidence="17">
        <text>Ca(2+)(in) = Ca(2+)(out)</text>
        <dbReference type="Rhea" id="RHEA:29671"/>
        <dbReference type="ChEBI" id="CHEBI:29108"/>
    </reaction>
</comment>
<dbReference type="Pfam" id="PF10613">
    <property type="entry name" value="Lig_chan-Glu_bd"/>
    <property type="match status" value="1"/>
</dbReference>
<feature type="binding site" evidence="20">
    <location>
        <position position="619"/>
    </location>
    <ligand>
        <name>L-glutamate</name>
        <dbReference type="ChEBI" id="CHEBI:29985"/>
    </ligand>
</feature>
<dbReference type="FunFam" id="3.40.50.2300:FF:000220">
    <property type="entry name" value="Glutamate receptor, ionotropic, delta 1"/>
    <property type="match status" value="1"/>
</dbReference>
<evidence type="ECO:0000259" key="25">
    <source>
        <dbReference type="SMART" id="SM00079"/>
    </source>
</evidence>
<feature type="binding site" evidence="20">
    <location>
        <position position="614"/>
    </location>
    <ligand>
        <name>L-glutamate</name>
        <dbReference type="ChEBI" id="CHEBI:29985"/>
    </ligand>
</feature>
<dbReference type="Pfam" id="PF01094">
    <property type="entry name" value="ANF_receptor"/>
    <property type="match status" value="1"/>
</dbReference>
<dbReference type="FunFam" id="3.40.190.10:FF:000024">
    <property type="entry name" value="Glutamate receptor, ionotropic, delta 1"/>
    <property type="match status" value="1"/>
</dbReference>
<keyword evidence="12 23" id="KW-0628">Postsynaptic cell membrane</keyword>
<evidence type="ECO:0000256" key="12">
    <source>
        <dbReference type="ARBA" id="ARBA00023257"/>
    </source>
</evidence>
<evidence type="ECO:0000256" key="17">
    <source>
        <dbReference type="ARBA" id="ARBA00036634"/>
    </source>
</evidence>
<name>A0A674NGA5_TAKRU</name>
<dbReference type="Pfam" id="PF00060">
    <property type="entry name" value="Lig_chan"/>
    <property type="match status" value="1"/>
</dbReference>
<feature type="site" description="Crucial to convey clamshell closure to channel opening" evidence="21">
    <location>
        <position position="760"/>
    </location>
</feature>
<evidence type="ECO:0000256" key="15">
    <source>
        <dbReference type="ARBA" id="ARBA00034104"/>
    </source>
</evidence>
<evidence type="ECO:0000256" key="6">
    <source>
        <dbReference type="ARBA" id="ARBA00023018"/>
    </source>
</evidence>
<accession>A0A674NGA5</accession>
<dbReference type="InterPro" id="IPR028082">
    <property type="entry name" value="Peripla_BP_I"/>
</dbReference>
<evidence type="ECO:0000256" key="23">
    <source>
        <dbReference type="RuleBase" id="RU367118"/>
    </source>
</evidence>
<keyword evidence="2 23" id="KW-1003">Cell membrane</keyword>
<sequence length="1107" mass="123340">MLSPSYTPVVQQQSVTARTVRKWSDGAVDCLRDALETTNWSALCEPHGEDLDGLTDCVSDYIKFCTENSIPTKKVRCYPNNKPWVTSDLKALLNKKKRAFTAGDPAELRRVQKELKRRLKESKDAYRKKLEERLERNQTRDVWSGMRTITGFQKKGIRSADGNVGQANELNQFFNRFDSSPPSPSCLNIPLDNNGSPSHLPVPLTPLPTFPPSPLLTLYIDSNMSPIPPTGLSFTSSQVGRELERLNQRKAAGPDGISPRVLKNCSRQLCGILQHLFNKSLHLQRIPVLWKTSCLVPVPKKTHPVVPSDYRPIALTSHIMKVMERLVLTHLRPLAVETNLASKDSHWVYANEEVSDADIMELIHSSLGRMTIIRQIFPLWRDTNVRCMRNNHRISSLLCDPQEGYLQSLEVSNLYLYDSVLMLANAFYRKLEDRKWHSMASLNCMRKSTKPWNGGWSMLDTIQKGRISGLTGLMDFRAEGSNSHVQFEILGTSYSETFGKDVKRLATWDSTRGLNGSLKENRIESSMQGVTLRIVTLLEEPFVMVAENILGQAKRYKGFSIDVLDALSKILGFKYDIYQVGDGKYGSALPNGSWNGMIGELIGKQADLAISAITITPERESVVDFSKRYMDYSVGILMRKSEEKINIFSLLAPFDLAVWACIAAAVPVVGIMIFLLRRIQAVRCHNSAGGHTSPSVSTSLQSAIWIVYGAFVQQGSDSILGSVALRIVMGSWWLFTLIVCSSYTANLAAYLTVSRMDNAIRSFQDLSRQSDLVYGTVRESAVFEYFKAKGTNPLEQDNTYAELWKTINKNNGLENSVSSPSEGIKKAKRASYAFLWDMAVVEYAALTDDDCTLTVAGNSMSTRGYSMALQHGSPYRDLFSQKILELQEKGDLDILKQKWWPKKGRCDLQSHADAQPEGRALHLHSFAGVFCILAAGLLLALLVAALETWWNSNHCHREQPKEDKEVNLEQVHQRLNSLLDDDLAHKQLPGQSIEISALDIGSMQPSQSLEALSARDYPSHRGLPRLSVTTFLQEGHGAGRTMSSGPGRNLPLPLSSATMPSIRCKHRAPNGGLFRQSPVKTPMAMSYQPVPGGPIPKASEPSHGTSI</sequence>
<dbReference type="GO" id="GO:0045211">
    <property type="term" value="C:postsynaptic membrane"/>
    <property type="evidence" value="ECO:0007669"/>
    <property type="project" value="UniProtKB-SubCell"/>
</dbReference>
<dbReference type="Proteomes" id="UP000005226">
    <property type="component" value="Chromosome 4"/>
</dbReference>
<evidence type="ECO:0000256" key="21">
    <source>
        <dbReference type="PIRSR" id="PIRSR601508-2"/>
    </source>
</evidence>
<dbReference type="Gene3D" id="3.40.190.10">
    <property type="entry name" value="Periplasmic binding protein-like II"/>
    <property type="match status" value="2"/>
</dbReference>
<dbReference type="InParanoid" id="A0A674NGA5"/>
<keyword evidence="8 23" id="KW-0472">Membrane</keyword>
<keyword evidence="11" id="KW-0325">Glycoprotein</keyword>
<dbReference type="PRINTS" id="PR00177">
    <property type="entry name" value="NMDARECEPTOR"/>
</dbReference>
<comment type="subunit">
    <text evidence="19">Homodimer. Interacts (via extracellular N-terminal domain) with CBLN1 (via C1q domain), and more weakly with CBLN2; the interactions mediate the trans-synaptic adhesion complexes also with neurexins and are required for ligand-gated cation channel activity.</text>
</comment>
<evidence type="ECO:0000259" key="26">
    <source>
        <dbReference type="SMART" id="SM00918"/>
    </source>
</evidence>
<dbReference type="Gene3D" id="1.10.287.70">
    <property type="match status" value="1"/>
</dbReference>
<evidence type="ECO:0000256" key="7">
    <source>
        <dbReference type="ARBA" id="ARBA00023065"/>
    </source>
</evidence>
<keyword evidence="14 23" id="KW-0407">Ion channel</keyword>
<evidence type="ECO:0000313" key="28">
    <source>
        <dbReference type="Proteomes" id="UP000005226"/>
    </source>
</evidence>
<dbReference type="FunFam" id="1.10.287.70:FF:000045">
    <property type="entry name" value="Glutamate receptor, ionotropic, delta 2"/>
    <property type="match status" value="1"/>
</dbReference>
<evidence type="ECO:0000256" key="14">
    <source>
        <dbReference type="ARBA" id="ARBA00023303"/>
    </source>
</evidence>
<dbReference type="GO" id="GO:0038023">
    <property type="term" value="F:signaling receptor activity"/>
    <property type="evidence" value="ECO:0007669"/>
    <property type="project" value="InterPro"/>
</dbReference>
<dbReference type="InterPro" id="IPR015683">
    <property type="entry name" value="Ionotropic_Glu_rcpt"/>
</dbReference>
<keyword evidence="5 23" id="KW-1133">Transmembrane helix</keyword>
<evidence type="ECO:0000256" key="24">
    <source>
        <dbReference type="SAM" id="MobiDB-lite"/>
    </source>
</evidence>
<proteinExistence type="inferred from homology"/>
<evidence type="ECO:0000256" key="16">
    <source>
        <dbReference type="ARBA" id="ARBA00036239"/>
    </source>
</evidence>
<dbReference type="SUPFAM" id="SSF53822">
    <property type="entry name" value="Periplasmic binding protein-like I"/>
    <property type="match status" value="1"/>
</dbReference>
<dbReference type="InterPro" id="IPR001828">
    <property type="entry name" value="ANF_lig-bd_rcpt"/>
</dbReference>
<keyword evidence="28" id="KW-1185">Reference proteome</keyword>
<comment type="subcellular location">
    <subcellularLocation>
        <location evidence="15 23">Postsynaptic cell membrane</location>
        <topology evidence="15 23">Multi-pass membrane protein</topology>
    </subcellularLocation>
</comment>
<dbReference type="SMART" id="SM00079">
    <property type="entry name" value="PBPe"/>
    <property type="match status" value="1"/>
</dbReference>
<feature type="disulfide bond" evidence="22">
    <location>
        <begin position="851"/>
        <end position="906"/>
    </location>
</feature>
<evidence type="ECO:0000256" key="19">
    <source>
        <dbReference type="ARBA" id="ARBA00063245"/>
    </source>
</evidence>
<evidence type="ECO:0000256" key="10">
    <source>
        <dbReference type="ARBA" id="ARBA00023170"/>
    </source>
</evidence>
<feature type="domain" description="Ionotropic glutamate receptor L-glutamate and glycine-binding" evidence="26">
    <location>
        <begin position="541"/>
        <end position="603"/>
    </location>
</feature>
<evidence type="ECO:0000256" key="8">
    <source>
        <dbReference type="ARBA" id="ARBA00023136"/>
    </source>
</evidence>
<dbReference type="InterPro" id="IPR001320">
    <property type="entry name" value="Iontro_rcpt_C"/>
</dbReference>
<feature type="transmembrane region" description="Helical" evidence="23">
    <location>
        <begin position="656"/>
        <end position="676"/>
    </location>
</feature>
<feature type="region of interest" description="Disordered" evidence="24">
    <location>
        <begin position="1083"/>
        <end position="1107"/>
    </location>
</feature>
<evidence type="ECO:0000256" key="11">
    <source>
        <dbReference type="ARBA" id="ARBA00023180"/>
    </source>
</evidence>
<evidence type="ECO:0000256" key="3">
    <source>
        <dbReference type="ARBA" id="ARBA00022692"/>
    </source>
</evidence>
<evidence type="ECO:0000256" key="18">
    <source>
        <dbReference type="ARBA" id="ARBA00060815"/>
    </source>
</evidence>
<feature type="transmembrane region" description="Helical" evidence="23">
    <location>
        <begin position="926"/>
        <end position="950"/>
    </location>
</feature>
<evidence type="ECO:0000256" key="22">
    <source>
        <dbReference type="PIRSR" id="PIRSR601508-3"/>
    </source>
</evidence>
<dbReference type="Ensembl" id="ENSTRUT00000069454.1">
    <property type="protein sequence ID" value="ENSTRUP00000072158.1"/>
    <property type="gene ID" value="ENSTRUG00000028732.1"/>
</dbReference>
<evidence type="ECO:0000256" key="9">
    <source>
        <dbReference type="ARBA" id="ARBA00023157"/>
    </source>
</evidence>
<dbReference type="AlphaFoldDB" id="A0A674NGA5"/>
<evidence type="ECO:0000313" key="27">
    <source>
        <dbReference type="Ensembl" id="ENSTRUP00000072158.1"/>
    </source>
</evidence>
<evidence type="ECO:0000256" key="5">
    <source>
        <dbReference type="ARBA" id="ARBA00022989"/>
    </source>
</evidence>
<feature type="site" description="Interaction with the cone snail toxin Con-ikot-ikot" evidence="21">
    <location>
        <position position="787"/>
    </location>
</feature>
<reference evidence="27" key="2">
    <citation type="submission" date="2025-08" db="UniProtKB">
        <authorList>
            <consortium name="Ensembl"/>
        </authorList>
    </citation>
    <scope>IDENTIFICATION</scope>
</reference>
<comment type="similarity">
    <text evidence="18">Belongs to the glutamate-gated ion channel (TC 1.A.10.1) family. GRID1 subfamily.</text>
</comment>
<dbReference type="GeneTree" id="ENSGT00940000155910"/>
<keyword evidence="10 23" id="KW-0675">Receptor</keyword>
<dbReference type="GO" id="GO:0015276">
    <property type="term" value="F:ligand-gated monoatomic ion channel activity"/>
    <property type="evidence" value="ECO:0007669"/>
    <property type="project" value="InterPro"/>
</dbReference>
<dbReference type="SUPFAM" id="SSF53850">
    <property type="entry name" value="Periplasmic binding protein-like II"/>
    <property type="match status" value="1"/>
</dbReference>
<evidence type="ECO:0000256" key="1">
    <source>
        <dbReference type="ARBA" id="ARBA00022448"/>
    </source>
</evidence>
<keyword evidence="7 23" id="KW-0406">Ion transport</keyword>
<evidence type="ECO:0000256" key="20">
    <source>
        <dbReference type="PIRSR" id="PIRSR601508-1"/>
    </source>
</evidence>
<dbReference type="FunFam" id="3.40.190.10:FF:000040">
    <property type="entry name" value="Glutamate receptor, ionotropic, delta 2"/>
    <property type="match status" value="1"/>
</dbReference>
<keyword evidence="6 23" id="KW-0770">Synapse</keyword>
<gene>
    <name evidence="27" type="primary">grid1a</name>
</gene>
<dbReference type="InterPro" id="IPR019594">
    <property type="entry name" value="Glu/Gly-bd"/>
</dbReference>
<keyword evidence="13 23" id="KW-1071">Ligand-gated ion channel</keyword>
<evidence type="ECO:0000256" key="13">
    <source>
        <dbReference type="ARBA" id="ARBA00023286"/>
    </source>
</evidence>